<accession>A0A6G9XQP3</accession>
<dbReference type="RefSeq" id="WP_167462296.1">
    <property type="nucleotide sequence ID" value="NZ_CP046171.1"/>
</dbReference>
<evidence type="ECO:0000313" key="2">
    <source>
        <dbReference type="Proteomes" id="UP000501705"/>
    </source>
</evidence>
<dbReference type="AlphaFoldDB" id="A0A6G9XQP3"/>
<reference evidence="1 2" key="1">
    <citation type="journal article" date="2019" name="ACS Chem. Biol.">
        <title>Identification and Mobilization of a Cryptic Antibiotic Biosynthesis Gene Locus from a Human-Pathogenic Nocardia Isolate.</title>
        <authorList>
            <person name="Herisse M."/>
            <person name="Ishida K."/>
            <person name="Porter J.L."/>
            <person name="Howden B."/>
            <person name="Hertweck C."/>
            <person name="Stinear T.P."/>
            <person name="Pidot S.J."/>
        </authorList>
    </citation>
    <scope>NUCLEOTIDE SEQUENCE [LARGE SCALE GENOMIC DNA]</scope>
    <source>
        <strain evidence="1 2">AUSMDU00024985</strain>
    </source>
</reference>
<dbReference type="EMBL" id="CP046171">
    <property type="protein sequence ID" value="QIS03229.1"/>
    <property type="molecule type" value="Genomic_DNA"/>
</dbReference>
<name>A0A6G9XQP3_NOCBR</name>
<sequence>MPATFQSPVTAAGVHAAHDYRERGWTVTETANGRCLITGERVAAVELTGELAGDVSRFMHANNLLGPVVELPGARRRELHLVVGTAKAARAIAALREAGAVVHTDGASIPLPPTRLANGTACWKIAPDQARWVPPVVAIAAAARAAATARARQLAGVAC</sequence>
<evidence type="ECO:0000313" key="1">
    <source>
        <dbReference type="EMBL" id="QIS03229.1"/>
    </source>
</evidence>
<dbReference type="Proteomes" id="UP000501705">
    <property type="component" value="Chromosome"/>
</dbReference>
<protein>
    <submittedName>
        <fullName evidence="1">Uncharacterized protein</fullName>
    </submittedName>
</protein>
<gene>
    <name evidence="1" type="ORF">F5X71_13720</name>
</gene>
<organism evidence="1 2">
    <name type="scientific">Nocardia brasiliensis</name>
    <dbReference type="NCBI Taxonomy" id="37326"/>
    <lineage>
        <taxon>Bacteria</taxon>
        <taxon>Bacillati</taxon>
        <taxon>Actinomycetota</taxon>
        <taxon>Actinomycetes</taxon>
        <taxon>Mycobacteriales</taxon>
        <taxon>Nocardiaceae</taxon>
        <taxon>Nocardia</taxon>
    </lineage>
</organism>
<proteinExistence type="predicted"/>